<evidence type="ECO:0000313" key="4">
    <source>
        <dbReference type="Proteomes" id="UP000715965"/>
    </source>
</evidence>
<feature type="domain" description="Peptidase M20 dimerisation" evidence="2">
    <location>
        <begin position="194"/>
        <end position="288"/>
    </location>
</feature>
<comment type="caution">
    <text evidence="3">The sequence shown here is derived from an EMBL/GenBank/DDBJ whole genome shotgun (WGS) entry which is preliminary data.</text>
</comment>
<dbReference type="Gene3D" id="3.30.70.360">
    <property type="match status" value="1"/>
</dbReference>
<dbReference type="Pfam" id="PF01546">
    <property type="entry name" value="Peptidase_M20"/>
    <property type="match status" value="1"/>
</dbReference>
<keyword evidence="1" id="KW-0378">Hydrolase</keyword>
<name>A0ABR9SCF1_9BURK</name>
<proteinExistence type="predicted"/>
<keyword evidence="4" id="KW-1185">Reference proteome</keyword>
<dbReference type="SUPFAM" id="SSF55031">
    <property type="entry name" value="Bacterial exopeptidase dimerisation domain"/>
    <property type="match status" value="1"/>
</dbReference>
<dbReference type="InterPro" id="IPR017439">
    <property type="entry name" value="Amidohydrolase"/>
</dbReference>
<dbReference type="InterPro" id="IPR002933">
    <property type="entry name" value="Peptidase_M20"/>
</dbReference>
<sequence length="407" mass="43123">MQADADTRDDLLQALKAQAAPFVALRRDLHRHPELAFAEHRTADVVARQLAAWGYEVATGLGGTGVVGTLRRGTGTRRLGLRADMDALPIDEASGAAWSSTHAGVMHACGHDGHTAMLLAAAEHLALRGRIDGTLHLIFQPAEEGGGGAVRMMEDGLFDRFPCDAVFAMHNMPGHPQGHLVLREGPMMASSDYVTITVEGTGGHGAMPHRAADPVVAACAIVMALQTVVSRNVDPQQAAVVTVGAFNAGRANNVIPASAKLELSVRALDREVRALLEQRIKALAAAQAESFGVRAQVDWRRGYSVLVNTRAETDFARGVALELLGPERVTLQGPALTGSEDFAFMLERVPGSYLLIGNGDGSDGHAAGACMVHNPGYDFNDDNVAVGGAYWVLLAERFLSAGHPNER</sequence>
<dbReference type="InterPro" id="IPR036264">
    <property type="entry name" value="Bact_exopeptidase_dim_dom"/>
</dbReference>
<reference evidence="3 4" key="1">
    <citation type="submission" date="2020-10" db="EMBL/GenBank/DDBJ databases">
        <title>Draft genome of Ramlibacter aquaticus LMG 30558.</title>
        <authorList>
            <person name="Props R."/>
        </authorList>
    </citation>
    <scope>NUCLEOTIDE SEQUENCE [LARGE SCALE GENOMIC DNA]</scope>
    <source>
        <strain evidence="3 4">LMG 30558</strain>
    </source>
</reference>
<dbReference type="PIRSF" id="PIRSF005962">
    <property type="entry name" value="Pept_M20D_amidohydro"/>
    <property type="match status" value="1"/>
</dbReference>
<dbReference type="Pfam" id="PF07687">
    <property type="entry name" value="M20_dimer"/>
    <property type="match status" value="1"/>
</dbReference>
<dbReference type="Proteomes" id="UP000715965">
    <property type="component" value="Unassembled WGS sequence"/>
</dbReference>
<dbReference type="PANTHER" id="PTHR11014:SF63">
    <property type="entry name" value="METALLOPEPTIDASE, PUTATIVE (AFU_ORTHOLOGUE AFUA_6G09600)-RELATED"/>
    <property type="match status" value="1"/>
</dbReference>
<dbReference type="Gene3D" id="3.40.630.10">
    <property type="entry name" value="Zn peptidases"/>
    <property type="match status" value="1"/>
</dbReference>
<dbReference type="PANTHER" id="PTHR11014">
    <property type="entry name" value="PEPTIDASE M20 FAMILY MEMBER"/>
    <property type="match status" value="1"/>
</dbReference>
<evidence type="ECO:0000259" key="2">
    <source>
        <dbReference type="Pfam" id="PF07687"/>
    </source>
</evidence>
<dbReference type="SUPFAM" id="SSF53187">
    <property type="entry name" value="Zn-dependent exopeptidases"/>
    <property type="match status" value="1"/>
</dbReference>
<dbReference type="RefSeq" id="WP_193779444.1">
    <property type="nucleotide sequence ID" value="NZ_JADDOJ010000012.1"/>
</dbReference>
<dbReference type="InterPro" id="IPR011650">
    <property type="entry name" value="Peptidase_M20_dimer"/>
</dbReference>
<gene>
    <name evidence="3" type="ORF">IM725_04835</name>
</gene>
<accession>A0ABR9SCF1</accession>
<organism evidence="3 4">
    <name type="scientific">Ramlibacter aquaticus</name>
    <dbReference type="NCBI Taxonomy" id="2780094"/>
    <lineage>
        <taxon>Bacteria</taxon>
        <taxon>Pseudomonadati</taxon>
        <taxon>Pseudomonadota</taxon>
        <taxon>Betaproteobacteria</taxon>
        <taxon>Burkholderiales</taxon>
        <taxon>Comamonadaceae</taxon>
        <taxon>Ramlibacter</taxon>
    </lineage>
</organism>
<dbReference type="EMBL" id="JADDOJ010000012">
    <property type="protein sequence ID" value="MBE7939899.1"/>
    <property type="molecule type" value="Genomic_DNA"/>
</dbReference>
<protein>
    <submittedName>
        <fullName evidence="3">Amidohydrolase</fullName>
    </submittedName>
</protein>
<evidence type="ECO:0000313" key="3">
    <source>
        <dbReference type="EMBL" id="MBE7939899.1"/>
    </source>
</evidence>
<dbReference type="NCBIfam" id="TIGR01891">
    <property type="entry name" value="amidohydrolases"/>
    <property type="match status" value="1"/>
</dbReference>
<dbReference type="CDD" id="cd05666">
    <property type="entry name" value="M20_Acy1-like"/>
    <property type="match status" value="1"/>
</dbReference>
<evidence type="ECO:0000256" key="1">
    <source>
        <dbReference type="ARBA" id="ARBA00022801"/>
    </source>
</evidence>